<feature type="compositionally biased region" description="Low complexity" evidence="1">
    <location>
        <begin position="410"/>
        <end position="425"/>
    </location>
</feature>
<keyword evidence="2" id="KW-0732">Signal</keyword>
<sequence>MKKFLASLLAVSMVAGMAATSFAYEVKDGTPDKDDPSVAFEAMIKEKNGNYYYDDDDGYPIADILIGPFGYDSEDKNLKTDNSIEFGKTAYYLLTALSLEGSDEEKDYTNENKGAADMDDILDAAKVRLITDSNSTSNLKIKEDLEEGKDLIKGIAVSKKKINDVGYYEHEAGSDLDDKFIADPDALALLQEYGFEEGKYYYMIALTIEDSSSVSDDDIIGTFTLSKSKKPKCDDIDFDFAINVDWEYSYRKDSDELVITGDFEPVLAEKYYAMKFDCDEEIEITFEDDSTFTVDVSGQPKTLLYYDTDFNSKIAAKYPLAELNFWNGNGAKFNRTGEFFLAVGEDAEDYAQFLYQVNSDGSLSEVAGAEYDDSDGGFYFKTRTLGTYVFSDMELEVGGSSSSDKDDDIVVSPVEPVTPVTPINPGTGARA</sequence>
<evidence type="ECO:0000313" key="3">
    <source>
        <dbReference type="EMBL" id="MBC8575304.1"/>
    </source>
</evidence>
<feature type="region of interest" description="Disordered" evidence="1">
    <location>
        <begin position="398"/>
        <end position="431"/>
    </location>
</feature>
<accession>A0ABR7NFY5</accession>
<dbReference type="RefSeq" id="WP_262398948.1">
    <property type="nucleotide sequence ID" value="NZ_JACRTB010000003.1"/>
</dbReference>
<dbReference type="EMBL" id="JACRTB010000003">
    <property type="protein sequence ID" value="MBC8575304.1"/>
    <property type="molecule type" value="Genomic_DNA"/>
</dbReference>
<protein>
    <recommendedName>
        <fullName evidence="5">SLH domain-containing protein</fullName>
    </recommendedName>
</protein>
<name>A0ABR7NFY5_9FIRM</name>
<reference evidence="3 4" key="1">
    <citation type="submission" date="2020-08" db="EMBL/GenBank/DDBJ databases">
        <title>Genome public.</title>
        <authorList>
            <person name="Liu C."/>
            <person name="Sun Q."/>
        </authorList>
    </citation>
    <scope>NUCLEOTIDE SEQUENCE [LARGE SCALE GENOMIC DNA]</scope>
    <source>
        <strain evidence="3 4">BX1</strain>
    </source>
</reference>
<evidence type="ECO:0008006" key="5">
    <source>
        <dbReference type="Google" id="ProtNLM"/>
    </source>
</evidence>
<evidence type="ECO:0000256" key="1">
    <source>
        <dbReference type="SAM" id="MobiDB-lite"/>
    </source>
</evidence>
<evidence type="ECO:0000313" key="4">
    <source>
        <dbReference type="Proteomes" id="UP000658131"/>
    </source>
</evidence>
<dbReference type="Proteomes" id="UP000658131">
    <property type="component" value="Unassembled WGS sequence"/>
</dbReference>
<organism evidence="3 4">
    <name type="scientific">Yanshouia hominis</name>
    <dbReference type="NCBI Taxonomy" id="2763673"/>
    <lineage>
        <taxon>Bacteria</taxon>
        <taxon>Bacillati</taxon>
        <taxon>Bacillota</taxon>
        <taxon>Clostridia</taxon>
        <taxon>Eubacteriales</taxon>
        <taxon>Oscillospiraceae</taxon>
        <taxon>Yanshouia</taxon>
    </lineage>
</organism>
<feature type="chain" id="PRO_5046697205" description="SLH domain-containing protein" evidence="2">
    <location>
        <begin position="24"/>
        <end position="431"/>
    </location>
</feature>
<gene>
    <name evidence="3" type="ORF">H8717_02605</name>
</gene>
<comment type="caution">
    <text evidence="3">The sequence shown here is derived from an EMBL/GenBank/DDBJ whole genome shotgun (WGS) entry which is preliminary data.</text>
</comment>
<keyword evidence="4" id="KW-1185">Reference proteome</keyword>
<proteinExistence type="predicted"/>
<evidence type="ECO:0000256" key="2">
    <source>
        <dbReference type="SAM" id="SignalP"/>
    </source>
</evidence>
<feature type="signal peptide" evidence="2">
    <location>
        <begin position="1"/>
        <end position="23"/>
    </location>
</feature>